<dbReference type="Gene3D" id="3.30.1010.10">
    <property type="entry name" value="Phosphatidylinositol 3-kinase Catalytic Subunit, Chain A, domain 4"/>
    <property type="match status" value="1"/>
</dbReference>
<evidence type="ECO:0000256" key="7">
    <source>
        <dbReference type="ARBA" id="ARBA00022840"/>
    </source>
</evidence>
<dbReference type="SMART" id="SM01343">
    <property type="entry name" value="FATC"/>
    <property type="match status" value="1"/>
</dbReference>
<organism evidence="11 12">
    <name type="scientific">Galdieria sulphuraria</name>
    <name type="common">Red alga</name>
    <dbReference type="NCBI Taxonomy" id="130081"/>
    <lineage>
        <taxon>Eukaryota</taxon>
        <taxon>Rhodophyta</taxon>
        <taxon>Bangiophyceae</taxon>
        <taxon>Galdieriales</taxon>
        <taxon>Galdieriaceae</taxon>
        <taxon>Galdieria</taxon>
    </lineage>
</organism>
<dbReference type="InterPro" id="IPR011009">
    <property type="entry name" value="Kinase-like_dom_sf"/>
</dbReference>
<gene>
    <name evidence="11" type="ORF">Gasu_12580</name>
</gene>
<dbReference type="PANTHER" id="PTHR37079">
    <property type="entry name" value="SERINE/THREONINE-PROTEIN KINASE ATM"/>
    <property type="match status" value="1"/>
</dbReference>
<evidence type="ECO:0000256" key="8">
    <source>
        <dbReference type="ARBA" id="ARBA00023242"/>
    </source>
</evidence>
<proteinExistence type="predicted"/>
<dbReference type="InterPro" id="IPR036940">
    <property type="entry name" value="PI3/4_kinase_cat_sf"/>
</dbReference>
<evidence type="ECO:0000256" key="6">
    <source>
        <dbReference type="ARBA" id="ARBA00022777"/>
    </source>
</evidence>
<evidence type="ECO:0000256" key="4">
    <source>
        <dbReference type="ARBA" id="ARBA00022741"/>
    </source>
</evidence>
<reference evidence="12" key="1">
    <citation type="journal article" date="2013" name="Science">
        <title>Gene transfer from bacteria and archaea facilitated evolution of an extremophilic eukaryote.</title>
        <authorList>
            <person name="Schonknecht G."/>
            <person name="Chen W.H."/>
            <person name="Ternes C.M."/>
            <person name="Barbier G.G."/>
            <person name="Shrestha R.P."/>
            <person name="Stanke M."/>
            <person name="Brautigam A."/>
            <person name="Baker B.J."/>
            <person name="Banfield J.F."/>
            <person name="Garavito R.M."/>
            <person name="Carr K."/>
            <person name="Wilkerson C."/>
            <person name="Rensing S.A."/>
            <person name="Gagneul D."/>
            <person name="Dickenson N.E."/>
            <person name="Oesterhelt C."/>
            <person name="Lercher M.J."/>
            <person name="Weber A.P."/>
        </authorList>
    </citation>
    <scope>NUCLEOTIDE SEQUENCE [LARGE SCALE GENOMIC DNA]</scope>
    <source>
        <strain evidence="12">074W</strain>
    </source>
</reference>
<dbReference type="eggNOG" id="KOG0892">
    <property type="taxonomic scope" value="Eukaryota"/>
</dbReference>
<dbReference type="PROSITE" id="PS00915">
    <property type="entry name" value="PI3_4_KINASE_1"/>
    <property type="match status" value="1"/>
</dbReference>
<dbReference type="InterPro" id="IPR000403">
    <property type="entry name" value="PI3/4_kinase_cat_dom"/>
</dbReference>
<keyword evidence="7" id="KW-0067">ATP-binding</keyword>
<protein>
    <recommendedName>
        <fullName evidence="2">non-specific serine/threonine protein kinase</fullName>
        <ecNumber evidence="2">2.7.11.1</ecNumber>
    </recommendedName>
</protein>
<dbReference type="GO" id="GO:0006281">
    <property type="term" value="P:DNA repair"/>
    <property type="evidence" value="ECO:0007669"/>
    <property type="project" value="InterPro"/>
</dbReference>
<evidence type="ECO:0000256" key="2">
    <source>
        <dbReference type="ARBA" id="ARBA00012513"/>
    </source>
</evidence>
<dbReference type="InterPro" id="IPR044107">
    <property type="entry name" value="PIKKc_ATM"/>
</dbReference>
<dbReference type="EMBL" id="KB454491">
    <property type="protein sequence ID" value="EME31587.1"/>
    <property type="molecule type" value="Genomic_DNA"/>
</dbReference>
<dbReference type="GO" id="GO:0004674">
    <property type="term" value="F:protein serine/threonine kinase activity"/>
    <property type="evidence" value="ECO:0007669"/>
    <property type="project" value="UniProtKB-EC"/>
</dbReference>
<dbReference type="PANTHER" id="PTHR37079:SF4">
    <property type="entry name" value="SERINE_THREONINE-PROTEIN KINASE ATM"/>
    <property type="match status" value="1"/>
</dbReference>
<dbReference type="PROSITE" id="PS51190">
    <property type="entry name" value="FATC"/>
    <property type="match status" value="1"/>
</dbReference>
<dbReference type="Pfam" id="PF02260">
    <property type="entry name" value="FATC"/>
    <property type="match status" value="1"/>
</dbReference>
<evidence type="ECO:0000256" key="1">
    <source>
        <dbReference type="ARBA" id="ARBA00004123"/>
    </source>
</evidence>
<dbReference type="PROSITE" id="PS50290">
    <property type="entry name" value="PI3_4_KINASE_3"/>
    <property type="match status" value="1"/>
</dbReference>
<dbReference type="SUPFAM" id="SSF56112">
    <property type="entry name" value="Protein kinase-like (PK-like)"/>
    <property type="match status" value="1"/>
</dbReference>
<dbReference type="GO" id="GO:0005524">
    <property type="term" value="F:ATP binding"/>
    <property type="evidence" value="ECO:0007669"/>
    <property type="project" value="UniProtKB-KW"/>
</dbReference>
<dbReference type="Gramene" id="EME31587">
    <property type="protein sequence ID" value="EME31587"/>
    <property type="gene ID" value="Gasu_12580"/>
</dbReference>
<name>M2XN04_GALSU</name>
<evidence type="ECO:0000259" key="9">
    <source>
        <dbReference type="PROSITE" id="PS50290"/>
    </source>
</evidence>
<feature type="domain" description="FATC" evidence="10">
    <location>
        <begin position="2783"/>
        <end position="2821"/>
    </location>
</feature>
<sequence>MLLHRESNSVTSQSQKSSKLEDVSWGNIIRDLVDIIDSNCTLTSSSKEKNPSAQKELADTLLAVVRVSLEDMWGTNGEGRIFNSLFNDFILNALRFAFTSLRDIHRVDIHSNMWCLARDILAHATVLQHLGKRQLAKWYELCFELFQFIETVDITFRRMQLTAARQIVVTLIQTGQLFELADETLLRRLIKTTIQFLQSVHSYSVTDDDGASFGISCLFHILCRRGLELDSETLHHIDNMATYVSMSLLSERKWHAGVVGYLVIISSLLRTPKCSTKEAIYMITEYPRQQFSNCSEEIIEYLSHLLSLSELLSLWQKQELSPDYITYLLTFKLQSLSTVRRELNEQLELFNTLCSLFETTYTSEPSYRGREECKRDVFFCCFHMVQLISLHSTIFHLSYAYKFFHLSARYFTPTNSEISTMFVVTCCFFLHGLFNSPRGLGSIYYFDLDMAAMKILSANDIVIEKNLLVCAISHFTCYFGSSFLRKVMKGNFTKFLTTLNELDYLFLSQFVELTVMIISGKFFLKLPKLLNHCSYCTSCYSNKSDFSILMDRMECRNDSIEVVTRSFPQREHFWSQLFSIQKPFRKEGTKFSEKAVASSLTVFVAELDKLISTRRSAYVNVKLSYFFAELLRQVTCNLENAMNLSSLKETAQNFFLEILASFESVVSVISTNENDLWDIAVFAKSIATVLSIDHSLSWSLELKERAKSVLQQCLQISADFSGSLEDAEICSRAELTHTSKKRRISLTKPVAYFQEKTVNREFVNFFHLKELGFSKLFECPSFITYIKYIMFSYFFSQSCCFLYPNFNPPLHSSWRTSFSSFLESFDIVTEQNVILFYRCHTVFYCNNEDYQYTLEQLDILLLKMMRSEEALHCFPLSTPSNLVSLKLLMNFTRVILEEIKQRFRPCLEGNVIVDILHFLEFIGSKFLSSHGHCFLDTFYKIWVLAGVVIHKFKREELIEIFLHCFQFLWKRLSEGAFYSHRLCMHSIIEYACQFEKSVSDFILLSTIDSISKSARSQDRFLTFSYLVSKCSIQCLARCCSAICSGASLMELKVLKHFLQKISMDNGYCNLHNLFSQHSWCILRSWLEHEDGELLEFPFHLFDWSLGSFQHSFPAEFYLLKETDRAIFQKSSLISSNASEQELFVALLDSNLFQCSAISKNNISVHSSDKFDLLFRHILQDDFDGFLAFHLNWMRREYGLFVNAFSAFSILELRIFLSRPKIEVKVFFQLISMLDRCCCERNQADSLFSCMLLWLVILLHLNEEHLMTNELMKLMEKILNRLRDHVSVLKVEDSLLQEMFSCLLIRLNFLGLKSIGFCKIACQFLKGLPSNIMLQLEPPATLPNSLPNEAMCLYHKTLFCAYPTLEMQLDFFVRVCTRRALLGPFVVVARLQLLQEILARNREKIAETGKLEGRGLQDLQSKCTAYLVSILKDWLPFISYDDLIPFDRTDIYDIAERCLLYLFQSFMYPVGITCFESAYVFQVPSLLSFTDWSQVVETIIQISFSKFLSCEEEPSWTAAFCALCRLFNDRRTHNYMKNTSYFSSLFNQEIFHLLQARNNMTTVEDSLNSSHFEWLLKNNFRMDESLWLRQLTCCLLHNSCIDSSILIHLRELCLVSLEISVFLFPLILMEIYLSGNIDEWHRIRDGLIVTLSDRAFSSRLTVVLIESLDFVRFQCMSMNGLYADRLDQERHLDNINIFSDSSLLQAVADAAIRVKKYSTAFFYNELVLDGRCVVSHFLETADEANLYVRHKATLQNLVESALGLSDSDLVDAFPMITSSFDLFDSQHVYSLATLAERNCQYELTLRYLDQFLIATEKFSHQCEPKLQRTALSNLPSVLARCGLHYLSDCIDKNALSFSNFLCQSDCSSTKISLKNDVNVFSNAVRDLTEWSAFASETFHPQSYTSDEAFSDQPQCIIPEALRIWHLLEEVCFESSRHISQVVARLRIISYREKEEQDLFSEVERLCLYEDCVHVELDDETIRQLCVVNLERKQFAKVAIWFVKYLDFWNRGPRESTAKEGAFYDLVQLVQEFWKPSFVNFQENDDSSTNLLSCVFRLERAKLLYEKREFDSAIQGISSMLSCFAVEQLMDSSLSESKQSTSSKLLLQTYIHATLVLGRWLYETHSEPAKVIFEKYFNHAKDICMKSQLLVELRCQSFYYLASFSDQVLSTIEGYENSAERRFESSLDKQREEELEKCKELAKQNRLKRSQKDELLRHIRSLQKETDHNRAKLQATRENCEFWLKNALENYTQSLLSGHHYTLISTFRFVDLWMNNSLNREVNSYIISLLQCENSTLFLRKFKPLIYQLSGRLDMTESLFHKAVCKFIFEMAKMYPHDCIWPLLALSNGDRIPQTQKGAERFTVEVSKKDAATKILKQLFPFHSKLIKQMKEVSEAYLELSELSVDSQGEFSIKSLMLSNIRDFRFVRVPNTLNNFRHDDHQYEEEPTIVSFLEKFEIAGGINHPKVITCLGSDGKEYKQLVKGSDDLRQDAIMQQFFEISNQLLFMNQTTRSRRLFMRTYNVLPLSPCAGVVQWVEGTIPLGIYLIGTTGSERESAHCRFRPQDWSSAHCRKRLREAPGHMKSEVFNEICQNFQPVFRYFFLEYFHIPSQCLERRLAYARSVATSSIIGYLIGLGDRHCSNILLDLHSAEVVHIDFGISFEQGRLLRTPERVPFRLTRDIVDGMGSYGVEGPFRRSCESTLGVLQDYKKILLTVIKVFLHDPLFRWALSPLKAFLKQSDKCSNATFLPKESTINYPNSTLHEVNAVQGNSEAARALLRIQEKLNGFLENEQVDTRTHVRRLINDAKNVESLCKMFEGWAPWV</sequence>
<keyword evidence="12" id="KW-1185">Reference proteome</keyword>
<dbReference type="EC" id="2.7.11.1" evidence="2"/>
<dbReference type="SMART" id="SM00146">
    <property type="entry name" value="PI3Kc"/>
    <property type="match status" value="1"/>
</dbReference>
<dbReference type="InterPro" id="IPR038980">
    <property type="entry name" value="ATM_plant"/>
</dbReference>
<dbReference type="Proteomes" id="UP000030680">
    <property type="component" value="Unassembled WGS sequence"/>
</dbReference>
<dbReference type="GeneID" id="17090222"/>
<keyword evidence="5" id="KW-0227">DNA damage</keyword>
<keyword evidence="8" id="KW-0539">Nucleus</keyword>
<evidence type="ECO:0000259" key="10">
    <source>
        <dbReference type="PROSITE" id="PS51190"/>
    </source>
</evidence>
<dbReference type="PROSITE" id="PS00916">
    <property type="entry name" value="PI3_4_KINASE_2"/>
    <property type="match status" value="1"/>
</dbReference>
<dbReference type="GO" id="GO:0005634">
    <property type="term" value="C:nucleus"/>
    <property type="evidence" value="ECO:0007669"/>
    <property type="project" value="UniProtKB-SubCell"/>
</dbReference>
<keyword evidence="3 11" id="KW-0808">Transferase</keyword>
<dbReference type="RefSeq" id="XP_005708107.1">
    <property type="nucleotide sequence ID" value="XM_005708050.1"/>
</dbReference>
<evidence type="ECO:0000313" key="12">
    <source>
        <dbReference type="Proteomes" id="UP000030680"/>
    </source>
</evidence>
<evidence type="ECO:0000313" key="11">
    <source>
        <dbReference type="EMBL" id="EME31587.1"/>
    </source>
</evidence>
<dbReference type="CDD" id="cd05171">
    <property type="entry name" value="PIKKc_ATM"/>
    <property type="match status" value="1"/>
</dbReference>
<keyword evidence="6 11" id="KW-0418">Kinase</keyword>
<dbReference type="Gene3D" id="1.10.1070.11">
    <property type="entry name" value="Phosphatidylinositol 3-/4-kinase, catalytic domain"/>
    <property type="match status" value="1"/>
</dbReference>
<dbReference type="Pfam" id="PF00454">
    <property type="entry name" value="PI3_PI4_kinase"/>
    <property type="match status" value="1"/>
</dbReference>
<dbReference type="InterPro" id="IPR018936">
    <property type="entry name" value="PI3/4_kinase_CS"/>
</dbReference>
<dbReference type="InterPro" id="IPR003152">
    <property type="entry name" value="FATC_dom"/>
</dbReference>
<keyword evidence="4" id="KW-0547">Nucleotide-binding</keyword>
<dbReference type="OrthoDB" id="381190at2759"/>
<evidence type="ECO:0000256" key="3">
    <source>
        <dbReference type="ARBA" id="ARBA00022679"/>
    </source>
</evidence>
<comment type="subcellular location">
    <subcellularLocation>
        <location evidence="1">Nucleus</location>
    </subcellularLocation>
</comment>
<feature type="domain" description="PI3K/PI4K catalytic" evidence="9">
    <location>
        <begin position="2450"/>
        <end position="2769"/>
    </location>
</feature>
<dbReference type="STRING" id="130081.M2XN04"/>
<dbReference type="KEGG" id="gsl:Gasu_12580"/>
<accession>M2XN04</accession>
<evidence type="ECO:0000256" key="5">
    <source>
        <dbReference type="ARBA" id="ARBA00022763"/>
    </source>
</evidence>